<dbReference type="AlphaFoldDB" id="A0A164ZKK2"/>
<dbReference type="InParanoid" id="A0A164ZKK2"/>
<evidence type="ECO:0000256" key="1">
    <source>
        <dbReference type="SAM" id="MobiDB-lite"/>
    </source>
</evidence>
<feature type="region of interest" description="Disordered" evidence="1">
    <location>
        <begin position="131"/>
        <end position="164"/>
    </location>
</feature>
<dbReference type="OMA" id="KEEFMHA"/>
<dbReference type="RefSeq" id="XP_018184761.1">
    <property type="nucleotide sequence ID" value="XM_018336630.1"/>
</dbReference>
<dbReference type="Proteomes" id="UP000076632">
    <property type="component" value="Unassembled WGS sequence"/>
</dbReference>
<organism evidence="2 3">
    <name type="scientific">Xylona heveae (strain CBS 132557 / TC161)</name>
    <dbReference type="NCBI Taxonomy" id="1328760"/>
    <lineage>
        <taxon>Eukaryota</taxon>
        <taxon>Fungi</taxon>
        <taxon>Dikarya</taxon>
        <taxon>Ascomycota</taxon>
        <taxon>Pezizomycotina</taxon>
        <taxon>Xylonomycetes</taxon>
        <taxon>Xylonales</taxon>
        <taxon>Xylonaceae</taxon>
        <taxon>Xylona</taxon>
    </lineage>
</organism>
<dbReference type="GeneID" id="28901767"/>
<dbReference type="OrthoDB" id="4502478at2759"/>
<dbReference type="EMBL" id="KV407467">
    <property type="protein sequence ID" value="KZF19206.1"/>
    <property type="molecule type" value="Genomic_DNA"/>
</dbReference>
<evidence type="ECO:0000313" key="3">
    <source>
        <dbReference type="Proteomes" id="UP000076632"/>
    </source>
</evidence>
<sequence>MSGTPLGKSLSVAVFLDKIQINKEDQQQKRTYKMMLNEAARAYDCFALDRNNLRPALRANPNMAPPFSHSEMSETAIDYGINMIWQNASAATWPYYSRGWYTDASGNRDNWIIRWTLYHIFRYRDKRNQKKKSKKTKLVMTNKSSSDDDSVFDDMDSPDNASHSKLCPQIILGH</sequence>
<keyword evidence="3" id="KW-1185">Reference proteome</keyword>
<accession>A0A164ZKK2</accession>
<gene>
    <name evidence="2" type="ORF">L228DRAFT_48464</name>
</gene>
<evidence type="ECO:0000313" key="2">
    <source>
        <dbReference type="EMBL" id="KZF19206.1"/>
    </source>
</evidence>
<proteinExistence type="predicted"/>
<feature type="compositionally biased region" description="Acidic residues" evidence="1">
    <location>
        <begin position="147"/>
        <end position="157"/>
    </location>
</feature>
<name>A0A164ZKK2_XYLHT</name>
<reference evidence="2 3" key="1">
    <citation type="journal article" date="2016" name="Fungal Biol.">
        <title>The genome of Xylona heveae provides a window into fungal endophytism.</title>
        <authorList>
            <person name="Gazis R."/>
            <person name="Kuo A."/>
            <person name="Riley R."/>
            <person name="LaButti K."/>
            <person name="Lipzen A."/>
            <person name="Lin J."/>
            <person name="Amirebrahimi M."/>
            <person name="Hesse C.N."/>
            <person name="Spatafora J.W."/>
            <person name="Henrissat B."/>
            <person name="Hainaut M."/>
            <person name="Grigoriev I.V."/>
            <person name="Hibbett D.S."/>
        </authorList>
    </citation>
    <scope>NUCLEOTIDE SEQUENCE [LARGE SCALE GENOMIC DNA]</scope>
    <source>
        <strain evidence="2 3">TC161</strain>
    </source>
</reference>
<protein>
    <submittedName>
        <fullName evidence="2">Uncharacterized protein</fullName>
    </submittedName>
</protein>